<evidence type="ECO:0000313" key="3">
    <source>
        <dbReference type="EMBL" id="CAJ1950316.1"/>
    </source>
</evidence>
<feature type="region of interest" description="Disordered" evidence="1">
    <location>
        <begin position="39"/>
        <end position="71"/>
    </location>
</feature>
<proteinExistence type="predicted"/>
<feature type="compositionally biased region" description="Basic and acidic residues" evidence="1">
    <location>
        <begin position="252"/>
        <end position="261"/>
    </location>
</feature>
<organism evidence="3 4">
    <name type="scientific">Cylindrotheca closterium</name>
    <dbReference type="NCBI Taxonomy" id="2856"/>
    <lineage>
        <taxon>Eukaryota</taxon>
        <taxon>Sar</taxon>
        <taxon>Stramenopiles</taxon>
        <taxon>Ochrophyta</taxon>
        <taxon>Bacillariophyta</taxon>
        <taxon>Bacillariophyceae</taxon>
        <taxon>Bacillariophycidae</taxon>
        <taxon>Bacillariales</taxon>
        <taxon>Bacillariaceae</taxon>
        <taxon>Cylindrotheca</taxon>
    </lineage>
</organism>
<evidence type="ECO:0000259" key="2">
    <source>
        <dbReference type="PROSITE" id="PS50020"/>
    </source>
</evidence>
<dbReference type="Gene3D" id="2.20.70.10">
    <property type="match status" value="1"/>
</dbReference>
<name>A0AAD2JH81_9STRA</name>
<protein>
    <recommendedName>
        <fullName evidence="2">WW domain-containing protein</fullName>
    </recommendedName>
</protein>
<dbReference type="EMBL" id="CAKOGP040001761">
    <property type="protein sequence ID" value="CAJ1950316.1"/>
    <property type="molecule type" value="Genomic_DNA"/>
</dbReference>
<dbReference type="SMART" id="SM00456">
    <property type="entry name" value="WW"/>
    <property type="match status" value="1"/>
</dbReference>
<dbReference type="CDD" id="cd00201">
    <property type="entry name" value="WW"/>
    <property type="match status" value="1"/>
</dbReference>
<comment type="caution">
    <text evidence="3">The sequence shown here is derived from an EMBL/GenBank/DDBJ whole genome shotgun (WGS) entry which is preliminary data.</text>
</comment>
<dbReference type="SUPFAM" id="SSF51045">
    <property type="entry name" value="WW domain"/>
    <property type="match status" value="1"/>
</dbReference>
<feature type="region of interest" description="Disordered" evidence="1">
    <location>
        <begin position="237"/>
        <end position="261"/>
    </location>
</feature>
<gene>
    <name evidence="3" type="ORF">CYCCA115_LOCUS12528</name>
</gene>
<dbReference type="InterPro" id="IPR001202">
    <property type="entry name" value="WW_dom"/>
</dbReference>
<dbReference type="PROSITE" id="PS01159">
    <property type="entry name" value="WW_DOMAIN_1"/>
    <property type="match status" value="1"/>
</dbReference>
<dbReference type="InterPro" id="IPR036020">
    <property type="entry name" value="WW_dom_sf"/>
</dbReference>
<feature type="compositionally biased region" description="Basic residues" evidence="1">
    <location>
        <begin position="49"/>
        <end position="71"/>
    </location>
</feature>
<sequence>MTGSALPPGWVEARDSNTGRIYYANPTTEESSWEVPIVTSHQPHQQHYQQHHQQHHQQHRQQHQQQHHQQRGIHNNVEDAYYLHSQEHPSRAPLAAIVKDESSTSRDNKSSLLTMARELTVQQAAAAAANSSNHSARHYSPQNQSDLELYSITCGQLVDLIHMQAEVIDEAYMPINPYNIPDQKQHQESTEPIVALLNGNQSNNGLKTICLRIVKKHAYQSSTICAHHPHSRLRSHSCLPEGVSQSPWTKPEYNDGKDIFS</sequence>
<accession>A0AAD2JH81</accession>
<evidence type="ECO:0000313" key="4">
    <source>
        <dbReference type="Proteomes" id="UP001295423"/>
    </source>
</evidence>
<reference evidence="3" key="1">
    <citation type="submission" date="2023-08" db="EMBL/GenBank/DDBJ databases">
        <authorList>
            <person name="Audoor S."/>
            <person name="Bilcke G."/>
        </authorList>
    </citation>
    <scope>NUCLEOTIDE SEQUENCE</scope>
</reference>
<dbReference type="Proteomes" id="UP001295423">
    <property type="component" value="Unassembled WGS sequence"/>
</dbReference>
<dbReference type="AlphaFoldDB" id="A0AAD2JH81"/>
<evidence type="ECO:0000256" key="1">
    <source>
        <dbReference type="SAM" id="MobiDB-lite"/>
    </source>
</evidence>
<dbReference type="Pfam" id="PF00397">
    <property type="entry name" value="WW"/>
    <property type="match status" value="1"/>
</dbReference>
<dbReference type="PROSITE" id="PS50020">
    <property type="entry name" value="WW_DOMAIN_2"/>
    <property type="match status" value="1"/>
</dbReference>
<feature type="domain" description="WW" evidence="2">
    <location>
        <begin position="4"/>
        <end position="38"/>
    </location>
</feature>
<keyword evidence="4" id="KW-1185">Reference proteome</keyword>